<dbReference type="SUPFAM" id="SSF56219">
    <property type="entry name" value="DNase I-like"/>
    <property type="match status" value="1"/>
</dbReference>
<gene>
    <name evidence="2" type="primary">RTJK</name>
    <name evidence="2" type="ORF">TR121598</name>
</gene>
<evidence type="ECO:0000259" key="1">
    <source>
        <dbReference type="PROSITE" id="PS50878"/>
    </source>
</evidence>
<keyword evidence="2" id="KW-0695">RNA-directed DNA polymerase</keyword>
<dbReference type="Gene3D" id="3.60.10.10">
    <property type="entry name" value="Endonuclease/exonuclease/phosphatase"/>
    <property type="match status" value="1"/>
</dbReference>
<sequence>MFIRSSLHYANTFLNARKLKNLPNNFHEASCCPFRPICRTCDSPVLKSSRFYQQKPAQRKKHRCGWQFALKRQPNDKLSIPGFLSTNCRSIFNKTHDMELLLLKKEHSKTQVICLQETWLNSDIDAQLISPPSFCCFRADRKSSSSSRGGGVAILVNKDWCFNCKSLFSYSEDLIDVIAVICKPRFLYTFKGIIYVSIYIPPSTCEGALNRFFDFLSEKLALLSCEHLIVLCGDFNRVNLRPFTLLGFDDLVSFNTRADAPLDHVLTNQSKFFLVKNRAPLSGSDHSVLLGLPKIYSASTRALLLKPERKVKVHDTSPENIFLLQTCISYTIPVFLSQSNVESCSSFLTTFLKEIFNICCPLDAVLVRPDRISSPYLKSLRRKKELLYKLGLRGCLKEVNILIKREICRLNDLFVSQLFASPSKPSFRLSSAELWRNLKRLTGQCGKLAHVDADLDDLNKHFIHTSTDSNPPTNNLLLLPSVFSPVSVATVEKHLKNVRGSTAAGPDEVSPFVLKYCCSQISPILTHLINMSFMESKIPDIWRSVRITPIPKKSANFGPKSFRPIACSSALLKIAERVALDTIKPFSSNFSDPLQFAYKAQRSTLDAVALVVHSALRDLDKGCRAYACAFLDYSSAFNTIPRHLLLNKTSASGSPGWVVSWLEDYFTSRTQFVQSGKRKSTVLPNNCGVLQGAILSPHLFSIHTDDLRSPNDCLYIKYADDMVVGHPLKNQTHLQCLKDGLDHVAAWSSDNGLQLNHEKSVQCVFHLRPSPSSQFSAVLPNEVSSFRYLGVTLTSNLSFSQHIDALFTKIRKLLYYIRRLRSYHTPQALIWRFIEACVLPLILYCSPVIFPALLKKDFLILKRILRMLSSAAGVSYTVLVDLIAKRHFTTVKQFAGRILDDETHPLHSELIAVKSSRPMRRGFRHIACRTTAYQRSVLPFLARYLTCEETEIKKLRLELS</sequence>
<dbReference type="InterPro" id="IPR000477">
    <property type="entry name" value="RT_dom"/>
</dbReference>
<keyword evidence="2" id="KW-0548">Nucleotidyltransferase</keyword>
<dbReference type="InterPro" id="IPR005135">
    <property type="entry name" value="Endo/exonuclease/phosphatase"/>
</dbReference>
<organism evidence="2">
    <name type="scientific">Schistocephalus solidus</name>
    <name type="common">Tapeworm</name>
    <dbReference type="NCBI Taxonomy" id="70667"/>
    <lineage>
        <taxon>Eukaryota</taxon>
        <taxon>Metazoa</taxon>
        <taxon>Spiralia</taxon>
        <taxon>Lophotrochozoa</taxon>
        <taxon>Platyhelminthes</taxon>
        <taxon>Cestoda</taxon>
        <taxon>Eucestoda</taxon>
        <taxon>Diphyllobothriidea</taxon>
        <taxon>Diphyllobothriidae</taxon>
        <taxon>Schistocephalus</taxon>
    </lineage>
</organism>
<dbReference type="PANTHER" id="PTHR47510:SF3">
    <property type="entry name" value="ENDO_EXONUCLEASE_PHOSPHATASE DOMAIN-CONTAINING PROTEIN"/>
    <property type="match status" value="1"/>
</dbReference>
<keyword evidence="2" id="KW-0808">Transferase</keyword>
<accession>A0A0X3PJB6</accession>
<dbReference type="CDD" id="cd01650">
    <property type="entry name" value="RT_nLTR_like"/>
    <property type="match status" value="1"/>
</dbReference>
<dbReference type="PANTHER" id="PTHR47510">
    <property type="entry name" value="REVERSE TRANSCRIPTASE DOMAIN-CONTAINING PROTEIN"/>
    <property type="match status" value="1"/>
</dbReference>
<feature type="non-terminal residue" evidence="2">
    <location>
        <position position="960"/>
    </location>
</feature>
<dbReference type="AlphaFoldDB" id="A0A0X3PJB6"/>
<evidence type="ECO:0000313" key="2">
    <source>
        <dbReference type="EMBL" id="JAP52031.1"/>
    </source>
</evidence>
<dbReference type="Pfam" id="PF00078">
    <property type="entry name" value="RVT_1"/>
    <property type="match status" value="1"/>
</dbReference>
<dbReference type="GO" id="GO:0003964">
    <property type="term" value="F:RNA-directed DNA polymerase activity"/>
    <property type="evidence" value="ECO:0007669"/>
    <property type="project" value="UniProtKB-KW"/>
</dbReference>
<dbReference type="InterPro" id="IPR036691">
    <property type="entry name" value="Endo/exonu/phosph_ase_sf"/>
</dbReference>
<dbReference type="SUPFAM" id="SSF56672">
    <property type="entry name" value="DNA/RNA polymerases"/>
    <property type="match status" value="1"/>
</dbReference>
<reference evidence="2" key="1">
    <citation type="submission" date="2016-01" db="EMBL/GenBank/DDBJ databases">
        <title>Reference transcriptome for the parasite Schistocephalus solidus: insights into the molecular evolution of parasitism.</title>
        <authorList>
            <person name="Hebert F.O."/>
            <person name="Grambauer S."/>
            <person name="Barber I."/>
            <person name="Landry C.R."/>
            <person name="Aubin-Horth N."/>
        </authorList>
    </citation>
    <scope>NUCLEOTIDE SEQUENCE</scope>
</reference>
<feature type="domain" description="Reverse transcriptase" evidence="1">
    <location>
        <begin position="531"/>
        <end position="793"/>
    </location>
</feature>
<protein>
    <submittedName>
        <fullName evidence="2">RNA-directed DNA polymerase from mobile element jockey</fullName>
    </submittedName>
</protein>
<dbReference type="InterPro" id="IPR043502">
    <property type="entry name" value="DNA/RNA_pol_sf"/>
</dbReference>
<dbReference type="EMBL" id="GEEE01011194">
    <property type="protein sequence ID" value="JAP52031.1"/>
    <property type="molecule type" value="Transcribed_RNA"/>
</dbReference>
<dbReference type="Pfam" id="PF03372">
    <property type="entry name" value="Exo_endo_phos"/>
    <property type="match status" value="1"/>
</dbReference>
<dbReference type="PROSITE" id="PS50878">
    <property type="entry name" value="RT_POL"/>
    <property type="match status" value="1"/>
</dbReference>
<proteinExistence type="predicted"/>
<name>A0A0X3PJB6_SCHSO</name>